<sequence>MQKLITFTALVACLTPTTVTVVQSTPLEYNPVTTCENVVPLTHDHPAYGAVLAPTANTQYEDRTYPEDLAEEEDRMTVDSGSNSAIGGSVASEAFDNGTITFAGEHIGGENATTDTGSVLASVRRLETSSSDIGRLETYFKTSMEKNAKKLATKGNAPTMPWPSSYWPVYLDGINYQWSQNQPSPAEKYATAFGLNTQTFMASISQATGILSQSTRTSCFSNAQCTSLGDGSVCAKRAGQWQGYCIPSWFGICHAWTPAAILESEPKCAVTKNGVTFQ</sequence>
<dbReference type="InterPro" id="IPR032048">
    <property type="entry name" value="TGase_elicitor"/>
</dbReference>
<evidence type="ECO:0000313" key="3">
    <source>
        <dbReference type="Proteomes" id="UP000019132"/>
    </source>
</evidence>
<feature type="chain" id="PRO_5003872806" description="CBM1 domain-containing protein" evidence="1">
    <location>
        <begin position="25"/>
        <end position="278"/>
    </location>
</feature>
<dbReference type="AlphaFoldDB" id="K3X3Q6"/>
<dbReference type="Gene3D" id="3.30.40.240">
    <property type="entry name" value="Transglutaminase elicitor, body domain"/>
    <property type="match status" value="1"/>
</dbReference>
<keyword evidence="1" id="KW-0732">Signal</keyword>
<reference evidence="3" key="1">
    <citation type="journal article" date="2010" name="Genome Biol.">
        <title>Genome sequence of the necrotrophic plant pathogen Pythium ultimum reveals original pathogenicity mechanisms and effector repertoire.</title>
        <authorList>
            <person name="Levesque C.A."/>
            <person name="Brouwer H."/>
            <person name="Cano L."/>
            <person name="Hamilton J.P."/>
            <person name="Holt C."/>
            <person name="Huitema E."/>
            <person name="Raffaele S."/>
            <person name="Robideau G.P."/>
            <person name="Thines M."/>
            <person name="Win J."/>
            <person name="Zerillo M.M."/>
            <person name="Beakes G.W."/>
            <person name="Boore J.L."/>
            <person name="Busam D."/>
            <person name="Dumas B."/>
            <person name="Ferriera S."/>
            <person name="Fuerstenberg S.I."/>
            <person name="Gachon C.M."/>
            <person name="Gaulin E."/>
            <person name="Govers F."/>
            <person name="Grenville-Briggs L."/>
            <person name="Horner N."/>
            <person name="Hostetler J."/>
            <person name="Jiang R.H."/>
            <person name="Johnson J."/>
            <person name="Krajaejun T."/>
            <person name="Lin H."/>
            <person name="Meijer H.J."/>
            <person name="Moore B."/>
            <person name="Morris P."/>
            <person name="Phuntmart V."/>
            <person name="Puiu D."/>
            <person name="Shetty J."/>
            <person name="Stajich J.E."/>
            <person name="Tripathy S."/>
            <person name="Wawra S."/>
            <person name="van West P."/>
            <person name="Whitty B.R."/>
            <person name="Coutinho P.M."/>
            <person name="Henrissat B."/>
            <person name="Martin F."/>
            <person name="Thomas P.D."/>
            <person name="Tyler B.M."/>
            <person name="De Vries R.P."/>
            <person name="Kamoun S."/>
            <person name="Yandell M."/>
            <person name="Tisserat N."/>
            <person name="Buell C.R."/>
        </authorList>
    </citation>
    <scope>NUCLEOTIDE SEQUENCE</scope>
    <source>
        <strain evidence="3">DAOM:BR144</strain>
    </source>
</reference>
<dbReference type="EMBL" id="GL376637">
    <property type="status" value="NOT_ANNOTATED_CDS"/>
    <property type="molecule type" value="Genomic_DNA"/>
</dbReference>
<dbReference type="EnsemblProtists" id="PYU1_T011855">
    <property type="protein sequence ID" value="PYU1_T011855"/>
    <property type="gene ID" value="PYU1_G011829"/>
</dbReference>
<dbReference type="InParanoid" id="K3X3Q6"/>
<dbReference type="VEuPathDB" id="FungiDB:PYU1_G011829"/>
<dbReference type="Pfam" id="PF16683">
    <property type="entry name" value="TGase_elicitor"/>
    <property type="match status" value="1"/>
</dbReference>
<protein>
    <recommendedName>
        <fullName evidence="4">CBM1 domain-containing protein</fullName>
    </recommendedName>
</protein>
<evidence type="ECO:0000256" key="1">
    <source>
        <dbReference type="SAM" id="SignalP"/>
    </source>
</evidence>
<evidence type="ECO:0008006" key="4">
    <source>
        <dbReference type="Google" id="ProtNLM"/>
    </source>
</evidence>
<accession>K3X3Q6</accession>
<reference evidence="3" key="2">
    <citation type="submission" date="2010-04" db="EMBL/GenBank/DDBJ databases">
        <authorList>
            <person name="Buell R."/>
            <person name="Hamilton J."/>
            <person name="Hostetler J."/>
        </authorList>
    </citation>
    <scope>NUCLEOTIDE SEQUENCE [LARGE SCALE GENOMIC DNA]</scope>
    <source>
        <strain evidence="3">DAOM:BR144</strain>
    </source>
</reference>
<dbReference type="HOGENOM" id="CLU_1003251_0_0_1"/>
<dbReference type="eggNOG" id="ENOG502S2YG">
    <property type="taxonomic scope" value="Eukaryota"/>
</dbReference>
<evidence type="ECO:0000313" key="2">
    <source>
        <dbReference type="EnsemblProtists" id="PYU1_T011855"/>
    </source>
</evidence>
<dbReference type="STRING" id="431595.K3X3Q6"/>
<feature type="signal peptide" evidence="1">
    <location>
        <begin position="1"/>
        <end position="24"/>
    </location>
</feature>
<name>K3X3Q6_GLOUD</name>
<dbReference type="Proteomes" id="UP000019132">
    <property type="component" value="Unassembled WGS sequence"/>
</dbReference>
<proteinExistence type="predicted"/>
<dbReference type="GO" id="GO:0016755">
    <property type="term" value="F:aminoacyltransferase activity"/>
    <property type="evidence" value="ECO:0007669"/>
    <property type="project" value="InterPro"/>
</dbReference>
<reference evidence="2" key="3">
    <citation type="submission" date="2015-02" db="UniProtKB">
        <authorList>
            <consortium name="EnsemblProtists"/>
        </authorList>
    </citation>
    <scope>IDENTIFICATION</scope>
    <source>
        <strain evidence="2">DAOM BR144</strain>
    </source>
</reference>
<organism evidence="2 3">
    <name type="scientific">Globisporangium ultimum (strain ATCC 200006 / CBS 805.95 / DAOM BR144)</name>
    <name type="common">Pythium ultimum</name>
    <dbReference type="NCBI Taxonomy" id="431595"/>
    <lineage>
        <taxon>Eukaryota</taxon>
        <taxon>Sar</taxon>
        <taxon>Stramenopiles</taxon>
        <taxon>Oomycota</taxon>
        <taxon>Peronosporomycetes</taxon>
        <taxon>Pythiales</taxon>
        <taxon>Pythiaceae</taxon>
        <taxon>Globisporangium</taxon>
    </lineage>
</organism>
<keyword evidence="3" id="KW-1185">Reference proteome</keyword>